<dbReference type="Proteomes" id="UP001152130">
    <property type="component" value="Unassembled WGS sequence"/>
</dbReference>
<evidence type="ECO:0000313" key="2">
    <source>
        <dbReference type="EMBL" id="KAJ4007856.1"/>
    </source>
</evidence>
<dbReference type="OrthoDB" id="5015154at2759"/>
<proteinExistence type="predicted"/>
<keyword evidence="1" id="KW-0472">Membrane</keyword>
<keyword evidence="3" id="KW-1185">Reference proteome</keyword>
<protein>
    <submittedName>
        <fullName evidence="2">Uncharacterized protein</fullName>
    </submittedName>
</protein>
<gene>
    <name evidence="2" type="ORF">NW766_009665</name>
</gene>
<name>A0A9W8PIM5_9HYPO</name>
<reference evidence="2" key="1">
    <citation type="submission" date="2022-10" db="EMBL/GenBank/DDBJ databases">
        <title>Fusarium specimens isolated from Avocado Roots.</title>
        <authorList>
            <person name="Stajich J."/>
            <person name="Roper C."/>
            <person name="Heimlech-Rivalta G."/>
        </authorList>
    </citation>
    <scope>NUCLEOTIDE SEQUENCE</scope>
    <source>
        <strain evidence="2">CF00143</strain>
    </source>
</reference>
<evidence type="ECO:0000313" key="3">
    <source>
        <dbReference type="Proteomes" id="UP001152130"/>
    </source>
</evidence>
<keyword evidence="1" id="KW-0812">Transmembrane</keyword>
<feature type="transmembrane region" description="Helical" evidence="1">
    <location>
        <begin position="27"/>
        <end position="54"/>
    </location>
</feature>
<accession>A0A9W8PIM5</accession>
<sequence length="429" mass="50463">MRILAIILHCIRYSWQYVKKVLRTFRYAFWLTLPLSGFTILLALIQGIILGKWYHETQLQQPALLASNLINIKTYEWFKEPYGENPLFIPRAPYHIKQLHNPLTWAQDVGISRPRGWKTDNVGVLAYFNALYRRSRWHSPGWHHWIYLSANEQPLNETWNEDPWDRAFLDLLKHRDRYEPQRRRNFNYITCPHSFLCSIWRVDGPALLHFTNEPLKRNETQKRSLKPILDPVHVRVFNLPLNESVIPGRFPTHFEQMRSITASNSTYWTKHEKYSNFDLVRGQALKVLAKLQDKYPKTLGLLTKVEDKWTKLIGADGLYLIELPRIFAFLAGALPSHYGSRYWEYFRKWREDREYDRSPEGKENKPVGPDPVAQQLQGFLDVLSDEDKEGWSKTHQGGMILDRVQKGLKNKDWDGRDEVLAAIEAAVGP</sequence>
<keyword evidence="1" id="KW-1133">Transmembrane helix</keyword>
<dbReference type="AlphaFoldDB" id="A0A9W8PIM5"/>
<dbReference type="EMBL" id="JAPDHF010000016">
    <property type="protein sequence ID" value="KAJ4007856.1"/>
    <property type="molecule type" value="Genomic_DNA"/>
</dbReference>
<organism evidence="2 3">
    <name type="scientific">Fusarium irregulare</name>
    <dbReference type="NCBI Taxonomy" id="2494466"/>
    <lineage>
        <taxon>Eukaryota</taxon>
        <taxon>Fungi</taxon>
        <taxon>Dikarya</taxon>
        <taxon>Ascomycota</taxon>
        <taxon>Pezizomycotina</taxon>
        <taxon>Sordariomycetes</taxon>
        <taxon>Hypocreomycetidae</taxon>
        <taxon>Hypocreales</taxon>
        <taxon>Nectriaceae</taxon>
        <taxon>Fusarium</taxon>
        <taxon>Fusarium incarnatum-equiseti species complex</taxon>
    </lineage>
</organism>
<comment type="caution">
    <text evidence="2">The sequence shown here is derived from an EMBL/GenBank/DDBJ whole genome shotgun (WGS) entry which is preliminary data.</text>
</comment>
<evidence type="ECO:0000256" key="1">
    <source>
        <dbReference type="SAM" id="Phobius"/>
    </source>
</evidence>